<feature type="region of interest" description="Disordered" evidence="1">
    <location>
        <begin position="39"/>
        <end position="76"/>
    </location>
</feature>
<dbReference type="AlphaFoldDB" id="A0AAJ1SZ93"/>
<reference evidence="2 3" key="1">
    <citation type="submission" date="2023-07" db="EMBL/GenBank/DDBJ databases">
        <title>Sorghum-associated microbial communities from plants grown in Nebraska, USA.</title>
        <authorList>
            <person name="Schachtman D."/>
        </authorList>
    </citation>
    <scope>NUCLEOTIDE SEQUENCE [LARGE SCALE GENOMIC DNA]</scope>
    <source>
        <strain evidence="2 3">DS1001</strain>
    </source>
</reference>
<dbReference type="RefSeq" id="WP_307361543.1">
    <property type="nucleotide sequence ID" value="NZ_JAUSTB010000012.1"/>
</dbReference>
<accession>A0AAJ1SZ93</accession>
<evidence type="ECO:0000313" key="3">
    <source>
        <dbReference type="Proteomes" id="UP001239267"/>
    </source>
</evidence>
<comment type="caution">
    <text evidence="2">The sequence shown here is derived from an EMBL/GenBank/DDBJ whole genome shotgun (WGS) entry which is preliminary data.</text>
</comment>
<keyword evidence="3" id="KW-1185">Reference proteome</keyword>
<proteinExistence type="predicted"/>
<keyword evidence="2" id="KW-0449">Lipoprotein</keyword>
<dbReference type="Proteomes" id="UP001239267">
    <property type="component" value="Unassembled WGS sequence"/>
</dbReference>
<sequence>MILDASITYFHLGESLKKSISSLALVAVLALTACGGAGSTAGAASDSKTTQEAPKVPDLTGAWKQSNPNSEKSYQQASITADKMTIEWVSDGGNTTSIYWVGTFAGPTSASEPYTWTSQRDVDATKSALLASSDATKEFKYEGGSISYKVSALGTTTTVNLKKN</sequence>
<name>A0AAJ1SZ93_9MICC</name>
<evidence type="ECO:0000313" key="2">
    <source>
        <dbReference type="EMBL" id="MDQ0147321.1"/>
    </source>
</evidence>
<gene>
    <name evidence="2" type="ORF">J2T23_003231</name>
</gene>
<protein>
    <submittedName>
        <fullName evidence="2">Small lipoprotein YifL</fullName>
    </submittedName>
</protein>
<dbReference type="EMBL" id="JAUSTB010000012">
    <property type="protein sequence ID" value="MDQ0147321.1"/>
    <property type="molecule type" value="Genomic_DNA"/>
</dbReference>
<organism evidence="2 3">
    <name type="scientific">Pseudarthrobacter niigatensis</name>
    <dbReference type="NCBI Taxonomy" id="369935"/>
    <lineage>
        <taxon>Bacteria</taxon>
        <taxon>Bacillati</taxon>
        <taxon>Actinomycetota</taxon>
        <taxon>Actinomycetes</taxon>
        <taxon>Micrococcales</taxon>
        <taxon>Micrococcaceae</taxon>
        <taxon>Pseudarthrobacter</taxon>
    </lineage>
</organism>
<feature type="compositionally biased region" description="Polar residues" evidence="1">
    <location>
        <begin position="63"/>
        <end position="76"/>
    </location>
</feature>
<evidence type="ECO:0000256" key="1">
    <source>
        <dbReference type="SAM" id="MobiDB-lite"/>
    </source>
</evidence>